<evidence type="ECO:0000256" key="1">
    <source>
        <dbReference type="ARBA" id="ARBA00012386"/>
    </source>
</evidence>
<dbReference type="OrthoDB" id="370626at2"/>
<evidence type="ECO:0000313" key="7">
    <source>
        <dbReference type="Proteomes" id="UP000319732"/>
    </source>
</evidence>
<comment type="caution">
    <text evidence="6">The sequence shown here is derived from an EMBL/GenBank/DDBJ whole genome shotgun (WGS) entry which is preliminary data.</text>
</comment>
<keyword evidence="3" id="KW-0949">S-adenosyl-L-methionine</keyword>
<dbReference type="EC" id="2.5.1.25" evidence="1"/>
<keyword evidence="7" id="KW-1185">Reference proteome</keyword>
<dbReference type="GO" id="GO:0016432">
    <property type="term" value="F:tRNA-uridine aminocarboxypropyltransferase activity"/>
    <property type="evidence" value="ECO:0007669"/>
    <property type="project" value="UniProtKB-EC"/>
</dbReference>
<dbReference type="RefSeq" id="WP_142929997.1">
    <property type="nucleotide sequence ID" value="NZ_ML660114.1"/>
</dbReference>
<reference evidence="6 7" key="1">
    <citation type="submission" date="2019-06" db="EMBL/GenBank/DDBJ databases">
        <title>Whole genome sequence for Cellvibrionaceae sp. R142.</title>
        <authorList>
            <person name="Wang G."/>
        </authorList>
    </citation>
    <scope>NUCLEOTIDE SEQUENCE [LARGE SCALE GENOMIC DNA]</scope>
    <source>
        <strain evidence="6 7">R142</strain>
    </source>
</reference>
<dbReference type="Proteomes" id="UP000319732">
    <property type="component" value="Unassembled WGS sequence"/>
</dbReference>
<name>A0A545SPM4_9GAMM</name>
<keyword evidence="4" id="KW-0819">tRNA processing</keyword>
<dbReference type="GO" id="GO:0008033">
    <property type="term" value="P:tRNA processing"/>
    <property type="evidence" value="ECO:0007669"/>
    <property type="project" value="UniProtKB-KW"/>
</dbReference>
<proteinExistence type="predicted"/>
<dbReference type="AlphaFoldDB" id="A0A545SPM4"/>
<dbReference type="InterPro" id="IPR039262">
    <property type="entry name" value="DTWD2/TAPT"/>
</dbReference>
<dbReference type="InterPro" id="IPR005636">
    <property type="entry name" value="DTW"/>
</dbReference>
<dbReference type="EMBL" id="VHSG01000038">
    <property type="protein sequence ID" value="TQV66935.1"/>
    <property type="molecule type" value="Genomic_DNA"/>
</dbReference>
<evidence type="ECO:0000259" key="5">
    <source>
        <dbReference type="SMART" id="SM01144"/>
    </source>
</evidence>
<dbReference type="SMART" id="SM01144">
    <property type="entry name" value="DTW"/>
    <property type="match status" value="1"/>
</dbReference>
<gene>
    <name evidence="6" type="ORF">FKG94_26645</name>
</gene>
<protein>
    <recommendedName>
        <fullName evidence="1">tRNA-uridine aminocarboxypropyltransferase</fullName>
        <ecNumber evidence="1">2.5.1.25</ecNumber>
    </recommendedName>
</protein>
<keyword evidence="2" id="KW-0808">Transferase</keyword>
<organism evidence="6 7">
    <name type="scientific">Exilibacterium tricleocarpae</name>
    <dbReference type="NCBI Taxonomy" id="2591008"/>
    <lineage>
        <taxon>Bacteria</taxon>
        <taxon>Pseudomonadati</taxon>
        <taxon>Pseudomonadota</taxon>
        <taxon>Gammaproteobacteria</taxon>
        <taxon>Cellvibrionales</taxon>
        <taxon>Cellvibrionaceae</taxon>
        <taxon>Exilibacterium</taxon>
    </lineage>
</organism>
<sequence>MYPQGARRAHAELCRGCHLHPDACLCDQQPSLATRARFQLLVHPRELDRPTNTGHLVVNALESSRYHIWSRRQPPRALLEALAEPQWDSYLVFPAGLPPTSPAPPAALPERRQFVILDATWQEARKMLRQSPYLACLPRLSLPPDLRSRYSLRRHQPAGHLATAEVAVALLRLGSEASQALALDRYYQAFLHHFCASRSGHGLRQ</sequence>
<dbReference type="Pfam" id="PF03942">
    <property type="entry name" value="DTW"/>
    <property type="match status" value="1"/>
</dbReference>
<feature type="domain" description="DTW" evidence="5">
    <location>
        <begin position="10"/>
        <end position="199"/>
    </location>
</feature>
<dbReference type="PANTHER" id="PTHR21392">
    <property type="entry name" value="TRNA-URIDINE AMINOCARBOXYPROPYLTRANSFERASE 2"/>
    <property type="match status" value="1"/>
</dbReference>
<evidence type="ECO:0000256" key="2">
    <source>
        <dbReference type="ARBA" id="ARBA00022679"/>
    </source>
</evidence>
<evidence type="ECO:0000313" key="6">
    <source>
        <dbReference type="EMBL" id="TQV66935.1"/>
    </source>
</evidence>
<evidence type="ECO:0000256" key="3">
    <source>
        <dbReference type="ARBA" id="ARBA00022691"/>
    </source>
</evidence>
<accession>A0A545SPM4</accession>
<evidence type="ECO:0000256" key="4">
    <source>
        <dbReference type="ARBA" id="ARBA00022694"/>
    </source>
</evidence>
<dbReference type="PANTHER" id="PTHR21392:SF1">
    <property type="entry name" value="TRNA-URIDINE AMINOCARBOXYPROPYLTRANSFERASE"/>
    <property type="match status" value="1"/>
</dbReference>